<protein>
    <submittedName>
        <fullName evidence="1">Uncharacterized protein</fullName>
    </submittedName>
</protein>
<evidence type="ECO:0000313" key="2">
    <source>
        <dbReference type="Proteomes" id="UP000321424"/>
    </source>
</evidence>
<accession>A0A511MAM6</accession>
<dbReference type="Proteomes" id="UP000321424">
    <property type="component" value="Unassembled WGS sequence"/>
</dbReference>
<evidence type="ECO:0000313" key="1">
    <source>
        <dbReference type="EMBL" id="GEM37670.1"/>
    </source>
</evidence>
<sequence length="128" mass="14628">MPPNSHTAVMGSDETEIHDVSYGWTTSAWARKAGVEPAPRRVRVLSSSRGVRQRILVLERESEIEHGCLYQLGYPDLDAREGTRTPTDAVSFSFSFRLSLRSLRFPRTRRGSLWARGRSGPERVQWKR</sequence>
<keyword evidence="2" id="KW-1185">Reference proteome</keyword>
<name>A0A511MAM6_9NOCA</name>
<gene>
    <name evidence="1" type="ORF">NN4_21890</name>
</gene>
<proteinExistence type="predicted"/>
<dbReference type="AlphaFoldDB" id="A0A511MAM6"/>
<comment type="caution">
    <text evidence="1">The sequence shown here is derived from an EMBL/GenBank/DDBJ whole genome shotgun (WGS) entry which is preliminary data.</text>
</comment>
<reference evidence="1 2" key="1">
    <citation type="submission" date="2019-07" db="EMBL/GenBank/DDBJ databases">
        <title>Whole genome shotgun sequence of Nocardia ninae NBRC 108245.</title>
        <authorList>
            <person name="Hosoyama A."/>
            <person name="Uohara A."/>
            <person name="Ohji S."/>
            <person name="Ichikawa N."/>
        </authorList>
    </citation>
    <scope>NUCLEOTIDE SEQUENCE [LARGE SCALE GENOMIC DNA]</scope>
    <source>
        <strain evidence="1 2">NBRC 108245</strain>
    </source>
</reference>
<organism evidence="1 2">
    <name type="scientific">Nocardia ninae NBRC 108245</name>
    <dbReference type="NCBI Taxonomy" id="1210091"/>
    <lineage>
        <taxon>Bacteria</taxon>
        <taxon>Bacillati</taxon>
        <taxon>Actinomycetota</taxon>
        <taxon>Actinomycetes</taxon>
        <taxon>Mycobacteriales</taxon>
        <taxon>Nocardiaceae</taxon>
        <taxon>Nocardia</taxon>
    </lineage>
</organism>
<dbReference type="EMBL" id="BJXA01000010">
    <property type="protein sequence ID" value="GEM37670.1"/>
    <property type="molecule type" value="Genomic_DNA"/>
</dbReference>